<dbReference type="RefSeq" id="WP_252852381.1">
    <property type="nucleotide sequence ID" value="NZ_JAMXLR010000036.1"/>
</dbReference>
<protein>
    <submittedName>
        <fullName evidence="2">DUF1080 domain-containing protein</fullName>
    </submittedName>
</protein>
<name>A0A9X2JH52_9BACT</name>
<dbReference type="EMBL" id="JAMXLR010000036">
    <property type="protein sequence ID" value="MCO6044278.1"/>
    <property type="molecule type" value="Genomic_DNA"/>
</dbReference>
<dbReference type="Pfam" id="PF06439">
    <property type="entry name" value="3keto-disac_hyd"/>
    <property type="match status" value="1"/>
</dbReference>
<feature type="domain" description="3-keto-alpha-glucoside-1,2-lyase/3-keto-2-hydroxy-glucal hydratase" evidence="1">
    <location>
        <begin position="48"/>
        <end position="251"/>
    </location>
</feature>
<keyword evidence="3" id="KW-1185">Reference proteome</keyword>
<comment type="caution">
    <text evidence="2">The sequence shown here is derived from an EMBL/GenBank/DDBJ whole genome shotgun (WGS) entry which is preliminary data.</text>
</comment>
<proteinExistence type="predicted"/>
<evidence type="ECO:0000313" key="2">
    <source>
        <dbReference type="EMBL" id="MCO6044278.1"/>
    </source>
</evidence>
<evidence type="ECO:0000259" key="1">
    <source>
        <dbReference type="Pfam" id="PF06439"/>
    </source>
</evidence>
<dbReference type="AlphaFoldDB" id="A0A9X2JH52"/>
<dbReference type="InterPro" id="IPR010496">
    <property type="entry name" value="AL/BT2_dom"/>
</dbReference>
<organism evidence="2 3">
    <name type="scientific">Aeoliella straminimaris</name>
    <dbReference type="NCBI Taxonomy" id="2954799"/>
    <lineage>
        <taxon>Bacteria</taxon>
        <taxon>Pseudomonadati</taxon>
        <taxon>Planctomycetota</taxon>
        <taxon>Planctomycetia</taxon>
        <taxon>Pirellulales</taxon>
        <taxon>Lacipirellulaceae</taxon>
        <taxon>Aeoliella</taxon>
    </lineage>
</organism>
<evidence type="ECO:0000313" key="3">
    <source>
        <dbReference type="Proteomes" id="UP001155241"/>
    </source>
</evidence>
<dbReference type="Proteomes" id="UP001155241">
    <property type="component" value="Unassembled WGS sequence"/>
</dbReference>
<accession>A0A9X2JH52</accession>
<sequence length="263" mass="29519">MTPLHINSSTYCRAAIYGAILALSTAPHQCTAEVPFVETPPGAPPSDAVVIFDGSDSRHFVKVDGSPCDWPIEGNELVVPGLQKTNRGVWTTYHFRDAQIHLEFQQPRQDRAHGNSGLYFHGICELQIYAVDENADRPELTIGSLYGIKPPLVNAGRAAGEWQTYDILFKAPRRNHTGKVTTPGSITALLNGVLVQDRTEFSEPTSRYAPMKFDVTDYTKKVNKQIREHEVGPLYLQDHDSQVRFRNVWIRPLDDKAGWFESE</sequence>
<gene>
    <name evidence="2" type="ORF">NG895_10200</name>
</gene>
<dbReference type="GO" id="GO:0016787">
    <property type="term" value="F:hydrolase activity"/>
    <property type="evidence" value="ECO:0007669"/>
    <property type="project" value="InterPro"/>
</dbReference>
<reference evidence="2" key="1">
    <citation type="submission" date="2022-06" db="EMBL/GenBank/DDBJ databases">
        <title>Aeoliella straminimaris, a novel planctomycete from sediments.</title>
        <authorList>
            <person name="Vitorino I.R."/>
            <person name="Lage O.M."/>
        </authorList>
    </citation>
    <scope>NUCLEOTIDE SEQUENCE</scope>
    <source>
        <strain evidence="2">ICT_H6.2</strain>
    </source>
</reference>
<dbReference type="Gene3D" id="2.60.120.560">
    <property type="entry name" value="Exo-inulinase, domain 1"/>
    <property type="match status" value="1"/>
</dbReference>